<keyword evidence="2 3" id="KW-0040">ANK repeat</keyword>
<dbReference type="InterPro" id="IPR036770">
    <property type="entry name" value="Ankyrin_rpt-contain_sf"/>
</dbReference>
<keyword evidence="1" id="KW-0677">Repeat</keyword>
<dbReference type="PROSITE" id="PS50297">
    <property type="entry name" value="ANK_REP_REGION"/>
    <property type="match status" value="2"/>
</dbReference>
<keyword evidence="5" id="KW-1185">Reference proteome</keyword>
<proteinExistence type="predicted"/>
<evidence type="ECO:0000256" key="2">
    <source>
        <dbReference type="ARBA" id="ARBA00023043"/>
    </source>
</evidence>
<gene>
    <name evidence="4" type="ORF">PEVE_00044121</name>
</gene>
<organism evidence="4 5">
    <name type="scientific">Porites evermanni</name>
    <dbReference type="NCBI Taxonomy" id="104178"/>
    <lineage>
        <taxon>Eukaryota</taxon>
        <taxon>Metazoa</taxon>
        <taxon>Cnidaria</taxon>
        <taxon>Anthozoa</taxon>
        <taxon>Hexacorallia</taxon>
        <taxon>Scleractinia</taxon>
        <taxon>Fungiina</taxon>
        <taxon>Poritidae</taxon>
        <taxon>Porites</taxon>
    </lineage>
</organism>
<dbReference type="EMBL" id="CALNXI010000920">
    <property type="protein sequence ID" value="CAH3146899.1"/>
    <property type="molecule type" value="Genomic_DNA"/>
</dbReference>
<feature type="repeat" description="ANK" evidence="3">
    <location>
        <begin position="76"/>
        <end position="108"/>
    </location>
</feature>
<dbReference type="SUPFAM" id="SSF48403">
    <property type="entry name" value="Ankyrin repeat"/>
    <property type="match status" value="1"/>
</dbReference>
<feature type="repeat" description="ANK" evidence="3">
    <location>
        <begin position="43"/>
        <end position="75"/>
    </location>
</feature>
<comment type="caution">
    <text evidence="4">The sequence shown here is derived from an EMBL/GenBank/DDBJ whole genome shotgun (WGS) entry which is preliminary data.</text>
</comment>
<evidence type="ECO:0000256" key="1">
    <source>
        <dbReference type="ARBA" id="ARBA00022737"/>
    </source>
</evidence>
<accession>A0ABN8PRY0</accession>
<protein>
    <submittedName>
        <fullName evidence="4">Uncharacterized protein</fullName>
    </submittedName>
</protein>
<evidence type="ECO:0000313" key="5">
    <source>
        <dbReference type="Proteomes" id="UP001159427"/>
    </source>
</evidence>
<reference evidence="4 5" key="1">
    <citation type="submission" date="2022-05" db="EMBL/GenBank/DDBJ databases">
        <authorList>
            <consortium name="Genoscope - CEA"/>
            <person name="William W."/>
        </authorList>
    </citation>
    <scope>NUCLEOTIDE SEQUENCE [LARGE SCALE GENOMIC DNA]</scope>
</reference>
<evidence type="ECO:0000313" key="4">
    <source>
        <dbReference type="EMBL" id="CAH3146899.1"/>
    </source>
</evidence>
<name>A0ABN8PRY0_9CNID</name>
<evidence type="ECO:0000256" key="3">
    <source>
        <dbReference type="PROSITE-ProRule" id="PRU00023"/>
    </source>
</evidence>
<dbReference type="Proteomes" id="UP001159427">
    <property type="component" value="Unassembled WGS sequence"/>
</dbReference>
<dbReference type="PANTHER" id="PTHR24171">
    <property type="entry name" value="ANKYRIN REPEAT DOMAIN-CONTAINING PROTEIN 39-RELATED"/>
    <property type="match status" value="1"/>
</dbReference>
<dbReference type="SMART" id="SM00248">
    <property type="entry name" value="ANK"/>
    <property type="match status" value="2"/>
</dbReference>
<sequence>MTQPPKRKSVADLFKQAIEGNDLAQLKFALKYYRSKVNEQDDDGVTVLHKSCFSGQLEVVRLLVENGAELEMRDDRGWTCLHYAAFGGHLDVVNFLVNSCIDVTSLSLDGKLAIDVATGEGIVFLLASAILRAGKEHLLFRYMNSSTSSLNSWPSVSDDSQEWRHPIQGAMTEEVLRASQQFLAQSFSAYLDEKLNLTASFAKGTDNEQSLEFPVKPKATRKTSLPLNSDLQENAPSKRVRKISFNSSFSRDVLQRFAVSETNLADEKNNVYHGKLNGTEINRAPNFSDLNNANSETWIYSK</sequence>
<dbReference type="InterPro" id="IPR002110">
    <property type="entry name" value="Ankyrin_rpt"/>
</dbReference>
<dbReference type="PROSITE" id="PS50088">
    <property type="entry name" value="ANK_REPEAT"/>
    <property type="match status" value="2"/>
</dbReference>
<dbReference type="Gene3D" id="1.25.40.20">
    <property type="entry name" value="Ankyrin repeat-containing domain"/>
    <property type="match status" value="1"/>
</dbReference>
<dbReference type="Pfam" id="PF12796">
    <property type="entry name" value="Ank_2"/>
    <property type="match status" value="1"/>
</dbReference>